<evidence type="ECO:0000313" key="1">
    <source>
        <dbReference type="EMBL" id="KAJ6340060.1"/>
    </source>
</evidence>
<dbReference type="EMBL" id="JAPFFI010000020">
    <property type="protein sequence ID" value="KAJ6340060.1"/>
    <property type="molecule type" value="Genomic_DNA"/>
</dbReference>
<reference evidence="1" key="2">
    <citation type="journal article" date="2023" name="Int. J. Mol. Sci.">
        <title>De Novo Assembly and Annotation of 11 Diverse Shrub Willow (Salix) Genomes Reveals Novel Gene Organization in Sex-Linked Regions.</title>
        <authorList>
            <person name="Hyden B."/>
            <person name="Feng K."/>
            <person name="Yates T.B."/>
            <person name="Jawdy S."/>
            <person name="Cereghino C."/>
            <person name="Smart L.B."/>
            <person name="Muchero W."/>
        </authorList>
    </citation>
    <scope>NUCLEOTIDE SEQUENCE</scope>
    <source>
        <tissue evidence="1">Shoot tip</tissue>
    </source>
</reference>
<organism evidence="1 2">
    <name type="scientific">Salix suchowensis</name>
    <dbReference type="NCBI Taxonomy" id="1278906"/>
    <lineage>
        <taxon>Eukaryota</taxon>
        <taxon>Viridiplantae</taxon>
        <taxon>Streptophyta</taxon>
        <taxon>Embryophyta</taxon>
        <taxon>Tracheophyta</taxon>
        <taxon>Spermatophyta</taxon>
        <taxon>Magnoliopsida</taxon>
        <taxon>eudicotyledons</taxon>
        <taxon>Gunneridae</taxon>
        <taxon>Pentapetalae</taxon>
        <taxon>rosids</taxon>
        <taxon>fabids</taxon>
        <taxon>Malpighiales</taxon>
        <taxon>Salicaceae</taxon>
        <taxon>Saliceae</taxon>
        <taxon>Salix</taxon>
    </lineage>
</organism>
<keyword evidence="2" id="KW-1185">Reference proteome</keyword>
<comment type="caution">
    <text evidence="1">The sequence shown here is derived from an EMBL/GenBank/DDBJ whole genome shotgun (WGS) entry which is preliminary data.</text>
</comment>
<proteinExistence type="predicted"/>
<protein>
    <submittedName>
        <fullName evidence="1">Uncharacterized protein</fullName>
    </submittedName>
</protein>
<dbReference type="Proteomes" id="UP001141253">
    <property type="component" value="Chromosome 15W"/>
</dbReference>
<accession>A0ABQ9AHS6</accession>
<name>A0ABQ9AHS6_9ROSI</name>
<sequence length="131" mass="14987">MSLYQTIEDLACSGGKTFLRAGDGHLSTSAVRHESLPFDSKSCEQEWEGRNRKNHQSSSTYSLFNIFKEEDDEEHGATPSIVWEKMRDSLLFSYFLADRKVHVRGILARNNGTFEEETEVKKNDDKHDLSA</sequence>
<evidence type="ECO:0000313" key="2">
    <source>
        <dbReference type="Proteomes" id="UP001141253"/>
    </source>
</evidence>
<gene>
    <name evidence="1" type="ORF">OIU77_007916</name>
</gene>
<reference evidence="1" key="1">
    <citation type="submission" date="2022-10" db="EMBL/GenBank/DDBJ databases">
        <authorList>
            <person name="Hyden B.L."/>
            <person name="Feng K."/>
            <person name="Yates T."/>
            <person name="Jawdy S."/>
            <person name="Smart L.B."/>
            <person name="Muchero W."/>
        </authorList>
    </citation>
    <scope>NUCLEOTIDE SEQUENCE</scope>
    <source>
        <tissue evidence="1">Shoot tip</tissue>
    </source>
</reference>